<keyword evidence="2" id="KW-1185">Reference proteome</keyword>
<dbReference type="EMBL" id="JXTC01000078">
    <property type="protein sequence ID" value="PON91030.1"/>
    <property type="molecule type" value="Genomic_DNA"/>
</dbReference>
<sequence length="63" mass="6855">MDAFAVGPGETEHKCSSPVNEVECDALRAVQGLVRDSCLIDNAHLVAKIFEPCWLMLVVVLIT</sequence>
<gene>
    <name evidence="1" type="ORF">TorRG33x02_132480</name>
</gene>
<evidence type="ECO:0000313" key="1">
    <source>
        <dbReference type="EMBL" id="PON91030.1"/>
    </source>
</evidence>
<dbReference type="Proteomes" id="UP000237000">
    <property type="component" value="Unassembled WGS sequence"/>
</dbReference>
<dbReference type="AlphaFoldDB" id="A0A2P5EZR6"/>
<accession>A0A2P5EZR6</accession>
<reference evidence="2" key="1">
    <citation type="submission" date="2016-06" db="EMBL/GenBank/DDBJ databases">
        <title>Parallel loss of symbiosis genes in relatives of nitrogen-fixing non-legume Parasponia.</title>
        <authorList>
            <person name="Van Velzen R."/>
            <person name="Holmer R."/>
            <person name="Bu F."/>
            <person name="Rutten L."/>
            <person name="Van Zeijl A."/>
            <person name="Liu W."/>
            <person name="Santuari L."/>
            <person name="Cao Q."/>
            <person name="Sharma T."/>
            <person name="Shen D."/>
            <person name="Roswanjaya Y."/>
            <person name="Wardhani T."/>
            <person name="Kalhor M.S."/>
            <person name="Jansen J."/>
            <person name="Van den Hoogen J."/>
            <person name="Gungor B."/>
            <person name="Hartog M."/>
            <person name="Hontelez J."/>
            <person name="Verver J."/>
            <person name="Yang W.-C."/>
            <person name="Schijlen E."/>
            <person name="Repin R."/>
            <person name="Schilthuizen M."/>
            <person name="Schranz E."/>
            <person name="Heidstra R."/>
            <person name="Miyata K."/>
            <person name="Fedorova E."/>
            <person name="Kohlen W."/>
            <person name="Bisseling T."/>
            <person name="Smit S."/>
            <person name="Geurts R."/>
        </authorList>
    </citation>
    <scope>NUCLEOTIDE SEQUENCE [LARGE SCALE GENOMIC DNA]</scope>
    <source>
        <strain evidence="2">cv. RG33-2</strain>
    </source>
</reference>
<evidence type="ECO:0000313" key="2">
    <source>
        <dbReference type="Proteomes" id="UP000237000"/>
    </source>
</evidence>
<proteinExistence type="predicted"/>
<comment type="caution">
    <text evidence="1">The sequence shown here is derived from an EMBL/GenBank/DDBJ whole genome shotgun (WGS) entry which is preliminary data.</text>
</comment>
<protein>
    <submittedName>
        <fullName evidence="1">Uncharacterized protein</fullName>
    </submittedName>
</protein>
<organism evidence="1 2">
    <name type="scientific">Trema orientale</name>
    <name type="common">Charcoal tree</name>
    <name type="synonym">Celtis orientalis</name>
    <dbReference type="NCBI Taxonomy" id="63057"/>
    <lineage>
        <taxon>Eukaryota</taxon>
        <taxon>Viridiplantae</taxon>
        <taxon>Streptophyta</taxon>
        <taxon>Embryophyta</taxon>
        <taxon>Tracheophyta</taxon>
        <taxon>Spermatophyta</taxon>
        <taxon>Magnoliopsida</taxon>
        <taxon>eudicotyledons</taxon>
        <taxon>Gunneridae</taxon>
        <taxon>Pentapetalae</taxon>
        <taxon>rosids</taxon>
        <taxon>fabids</taxon>
        <taxon>Rosales</taxon>
        <taxon>Cannabaceae</taxon>
        <taxon>Trema</taxon>
    </lineage>
</organism>
<name>A0A2P5EZR6_TREOI</name>
<dbReference type="InParanoid" id="A0A2P5EZR6"/>